<dbReference type="AlphaFoldDB" id="A0A1H6C8I2"/>
<dbReference type="InterPro" id="IPR006034">
    <property type="entry name" value="Asparaginase/glutaminase-like"/>
</dbReference>
<dbReference type="Pfam" id="PF00710">
    <property type="entry name" value="Asparaginase"/>
    <property type="match status" value="1"/>
</dbReference>
<dbReference type="InterPro" id="IPR020827">
    <property type="entry name" value="Asparaginase/glutaminase_AS1"/>
</dbReference>
<dbReference type="Gene3D" id="3.40.50.1170">
    <property type="entry name" value="L-asparaginase, N-terminal domain"/>
    <property type="match status" value="1"/>
</dbReference>
<dbReference type="PANTHER" id="PTHR11707:SF28">
    <property type="entry name" value="60 KDA LYSOPHOSPHOLIPASE"/>
    <property type="match status" value="1"/>
</dbReference>
<evidence type="ECO:0000256" key="2">
    <source>
        <dbReference type="ARBA" id="ARBA00022801"/>
    </source>
</evidence>
<comment type="similarity">
    <text evidence="1">Belongs to the asparaginase 1 family.</text>
</comment>
<name>A0A1H6C8I2_9GAMM</name>
<gene>
    <name evidence="9" type="ORF">SAMN05444390_103278</name>
</gene>
<feature type="domain" description="Asparaginase/glutaminase C-terminal" evidence="8">
    <location>
        <begin position="208"/>
        <end position="314"/>
    </location>
</feature>
<protein>
    <submittedName>
        <fullName evidence="9">Asparaginase</fullName>
    </submittedName>
</protein>
<evidence type="ECO:0000256" key="3">
    <source>
        <dbReference type="PIRSR" id="PIRSR001220-1"/>
    </source>
</evidence>
<feature type="binding site" evidence="4">
    <location>
        <begin position="91"/>
        <end position="92"/>
    </location>
    <ligand>
        <name>substrate</name>
    </ligand>
</feature>
<feature type="binding site" evidence="4">
    <location>
        <position position="58"/>
    </location>
    <ligand>
        <name>substrate</name>
    </ligand>
</feature>
<dbReference type="InterPro" id="IPR027474">
    <property type="entry name" value="L-asparaginase_N"/>
</dbReference>
<keyword evidence="2" id="KW-0378">Hydrolase</keyword>
<feature type="active site" evidence="5">
    <location>
        <position position="12"/>
    </location>
</feature>
<dbReference type="SUPFAM" id="SSF53774">
    <property type="entry name" value="Glutaminase/Asparaginase"/>
    <property type="match status" value="1"/>
</dbReference>
<dbReference type="OrthoDB" id="9788068at2"/>
<feature type="domain" description="L-asparaginase N-terminal" evidence="7">
    <location>
        <begin position="3"/>
        <end position="186"/>
    </location>
</feature>
<dbReference type="InterPro" id="IPR027473">
    <property type="entry name" value="L-asparaginase_C"/>
</dbReference>
<evidence type="ECO:0000313" key="10">
    <source>
        <dbReference type="Proteomes" id="UP000236745"/>
    </source>
</evidence>
<evidence type="ECO:0000256" key="1">
    <source>
        <dbReference type="ARBA" id="ARBA00010518"/>
    </source>
</evidence>
<dbReference type="SFLD" id="SFLDS00057">
    <property type="entry name" value="Glutaminase/Asparaginase"/>
    <property type="match status" value="1"/>
</dbReference>
<feature type="active site" description="O-isoaspartyl threonine intermediate" evidence="3">
    <location>
        <position position="12"/>
    </location>
</feature>
<dbReference type="CDD" id="cd08964">
    <property type="entry name" value="L-asparaginase_II"/>
    <property type="match status" value="1"/>
</dbReference>
<dbReference type="InterPro" id="IPR037152">
    <property type="entry name" value="L-asparaginase_N_sf"/>
</dbReference>
<dbReference type="GO" id="GO:0006528">
    <property type="term" value="P:asparagine metabolic process"/>
    <property type="evidence" value="ECO:0007669"/>
    <property type="project" value="InterPro"/>
</dbReference>
<evidence type="ECO:0000256" key="5">
    <source>
        <dbReference type="PROSITE-ProRule" id="PRU10099"/>
    </source>
</evidence>
<dbReference type="PRINTS" id="PR00139">
    <property type="entry name" value="ASNGLNASE"/>
</dbReference>
<dbReference type="PIRSF" id="PIRSF001220">
    <property type="entry name" value="L-ASNase_gatD"/>
    <property type="match status" value="1"/>
</dbReference>
<dbReference type="Proteomes" id="UP000236745">
    <property type="component" value="Unassembled WGS sequence"/>
</dbReference>
<dbReference type="Gene3D" id="3.40.50.40">
    <property type="match status" value="1"/>
</dbReference>
<dbReference type="PIRSF" id="PIRSF500176">
    <property type="entry name" value="L_ASNase"/>
    <property type="match status" value="1"/>
</dbReference>
<dbReference type="PANTHER" id="PTHR11707">
    <property type="entry name" value="L-ASPARAGINASE"/>
    <property type="match status" value="1"/>
</dbReference>
<sequence>MKKIAVITTGGTIASTTDPETGRSIAGKLTGEKLLGAYKDLSSDQVELEVFSAFQIPSNAMDFDKLLLLKSVVESFLLRTDISGVVITHGTDTLEETSYFLSLAITSHKPVVTTGSQRIPSEIGSDSFANIRDAITLAAADQPDYSDTLLVFNEKIFSPRSVRKVHTSNVDGFAGGQIGTIDRGEVFIQCTATAAKACFDALPAMAEVQLIKAASGMSDLFIRAATTSNAQGLVIEGFGRGHVPPSWLPAIKEAVDSGMKVVITSACDEGRVFPAYEYPGSFADLTANGVIGGQDLDAKKARILLACLIGAGQAVDSQSFL</sequence>
<keyword evidence="10" id="KW-1185">Reference proteome</keyword>
<dbReference type="EMBL" id="FNVQ01000003">
    <property type="protein sequence ID" value="SEG69261.1"/>
    <property type="molecule type" value="Genomic_DNA"/>
</dbReference>
<dbReference type="InterPro" id="IPR027475">
    <property type="entry name" value="Asparaginase/glutaminase_AS2"/>
</dbReference>
<dbReference type="RefSeq" id="WP_160115531.1">
    <property type="nucleotide sequence ID" value="NZ_FNVQ01000003.1"/>
</dbReference>
<evidence type="ECO:0000256" key="6">
    <source>
        <dbReference type="PROSITE-ProRule" id="PRU10100"/>
    </source>
</evidence>
<evidence type="ECO:0000313" key="9">
    <source>
        <dbReference type="EMBL" id="SEG69261.1"/>
    </source>
</evidence>
<dbReference type="SMART" id="SM00870">
    <property type="entry name" value="Asparaginase"/>
    <property type="match status" value="1"/>
</dbReference>
<evidence type="ECO:0000256" key="4">
    <source>
        <dbReference type="PIRSR" id="PIRSR001220-2"/>
    </source>
</evidence>
<dbReference type="InterPro" id="IPR004550">
    <property type="entry name" value="AsnASE_II"/>
</dbReference>
<dbReference type="PROSITE" id="PS51732">
    <property type="entry name" value="ASN_GLN_ASE_3"/>
    <property type="match status" value="1"/>
</dbReference>
<feature type="active site" evidence="6">
    <location>
        <position position="91"/>
    </location>
</feature>
<dbReference type="Pfam" id="PF17763">
    <property type="entry name" value="Asparaginase_C"/>
    <property type="match status" value="1"/>
</dbReference>
<dbReference type="InterPro" id="IPR040919">
    <property type="entry name" value="Asparaginase_C"/>
</dbReference>
<reference evidence="9 10" key="1">
    <citation type="submission" date="2016-10" db="EMBL/GenBank/DDBJ databases">
        <authorList>
            <person name="de Groot N.N."/>
        </authorList>
    </citation>
    <scope>NUCLEOTIDE SEQUENCE [LARGE SCALE GENOMIC DNA]</scope>
    <source>
        <strain evidence="9 10">DSM 22012</strain>
    </source>
</reference>
<dbReference type="GO" id="GO:0004067">
    <property type="term" value="F:asparaginase activity"/>
    <property type="evidence" value="ECO:0007669"/>
    <property type="project" value="UniProtKB-UniRule"/>
</dbReference>
<proteinExistence type="inferred from homology"/>
<evidence type="ECO:0000259" key="7">
    <source>
        <dbReference type="Pfam" id="PF00710"/>
    </source>
</evidence>
<evidence type="ECO:0000259" key="8">
    <source>
        <dbReference type="Pfam" id="PF17763"/>
    </source>
</evidence>
<accession>A0A1H6C8I2</accession>
<dbReference type="PROSITE" id="PS00144">
    <property type="entry name" value="ASN_GLN_ASE_1"/>
    <property type="match status" value="1"/>
</dbReference>
<dbReference type="InterPro" id="IPR036152">
    <property type="entry name" value="Asp/glu_Ase-like_sf"/>
</dbReference>
<dbReference type="PROSITE" id="PS00917">
    <property type="entry name" value="ASN_GLN_ASE_2"/>
    <property type="match status" value="1"/>
</dbReference>
<organism evidence="9 10">
    <name type="scientific">Marinobacterium lutimaris</name>
    <dbReference type="NCBI Taxonomy" id="568106"/>
    <lineage>
        <taxon>Bacteria</taxon>
        <taxon>Pseudomonadati</taxon>
        <taxon>Pseudomonadota</taxon>
        <taxon>Gammaproteobacteria</taxon>
        <taxon>Oceanospirillales</taxon>
        <taxon>Oceanospirillaceae</taxon>
        <taxon>Marinobacterium</taxon>
    </lineage>
</organism>